<evidence type="ECO:0000256" key="7">
    <source>
        <dbReference type="SAM" id="Phobius"/>
    </source>
</evidence>
<feature type="transmembrane region" description="Helical" evidence="7">
    <location>
        <begin position="103"/>
        <end position="126"/>
    </location>
</feature>
<dbReference type="Pfam" id="PF00230">
    <property type="entry name" value="MIP"/>
    <property type="match status" value="1"/>
</dbReference>
<dbReference type="PANTHER" id="PTHR45724">
    <property type="entry name" value="AQUAPORIN NIP2-1"/>
    <property type="match status" value="1"/>
</dbReference>
<keyword evidence="9" id="KW-1185">Reference proteome</keyword>
<dbReference type="PANTHER" id="PTHR45724:SF13">
    <property type="entry name" value="AQUAPORIN NIP1-1-RELATED"/>
    <property type="match status" value="1"/>
</dbReference>
<feature type="transmembrane region" description="Helical" evidence="7">
    <location>
        <begin position="212"/>
        <end position="232"/>
    </location>
</feature>
<dbReference type="CDD" id="cd00333">
    <property type="entry name" value="MIP"/>
    <property type="match status" value="1"/>
</dbReference>
<evidence type="ECO:0000256" key="4">
    <source>
        <dbReference type="ARBA" id="ARBA00022989"/>
    </source>
</evidence>
<dbReference type="InterPro" id="IPR034294">
    <property type="entry name" value="Aquaporin_transptr"/>
</dbReference>
<feature type="transmembrane region" description="Helical" evidence="7">
    <location>
        <begin position="169"/>
        <end position="192"/>
    </location>
</feature>
<evidence type="ECO:0000256" key="5">
    <source>
        <dbReference type="ARBA" id="ARBA00023136"/>
    </source>
</evidence>
<keyword evidence="2 6" id="KW-0813">Transport</keyword>
<reference evidence="8 9" key="1">
    <citation type="journal article" date="2020" name="ISME J.">
        <title>Comparative genomics reveals insights into cyanobacterial evolution and habitat adaptation.</title>
        <authorList>
            <person name="Chen M.Y."/>
            <person name="Teng W.K."/>
            <person name="Zhao L."/>
            <person name="Hu C.X."/>
            <person name="Zhou Y.K."/>
            <person name="Han B.P."/>
            <person name="Song L.R."/>
            <person name="Shu W.S."/>
        </authorList>
    </citation>
    <scope>NUCLEOTIDE SEQUENCE [LARGE SCALE GENOMIC DNA]</scope>
    <source>
        <strain evidence="8 9">FACHB-159</strain>
    </source>
</reference>
<dbReference type="InterPro" id="IPR000425">
    <property type="entry name" value="MIP"/>
</dbReference>
<evidence type="ECO:0000256" key="1">
    <source>
        <dbReference type="ARBA" id="ARBA00004141"/>
    </source>
</evidence>
<proteinExistence type="inferred from homology"/>
<evidence type="ECO:0000256" key="3">
    <source>
        <dbReference type="ARBA" id="ARBA00022692"/>
    </source>
</evidence>
<feature type="transmembrane region" description="Helical" evidence="7">
    <location>
        <begin position="52"/>
        <end position="73"/>
    </location>
</feature>
<protein>
    <submittedName>
        <fullName evidence="8">Aquaporin</fullName>
    </submittedName>
</protein>
<evidence type="ECO:0000313" key="8">
    <source>
        <dbReference type="EMBL" id="MBD2733432.1"/>
    </source>
</evidence>
<evidence type="ECO:0000256" key="2">
    <source>
        <dbReference type="ARBA" id="ARBA00022448"/>
    </source>
</evidence>
<keyword evidence="5 7" id="KW-0472">Membrane</keyword>
<gene>
    <name evidence="8" type="ORF">H6H03_05830</name>
</gene>
<evidence type="ECO:0000313" key="9">
    <source>
        <dbReference type="Proteomes" id="UP000637383"/>
    </source>
</evidence>
<feature type="transmembrane region" description="Helical" evidence="7">
    <location>
        <begin position="25"/>
        <end position="45"/>
    </location>
</feature>
<evidence type="ECO:0000256" key="6">
    <source>
        <dbReference type="RuleBase" id="RU000477"/>
    </source>
</evidence>
<dbReference type="Gene3D" id="1.20.1080.10">
    <property type="entry name" value="Glycerol uptake facilitator protein"/>
    <property type="match status" value="1"/>
</dbReference>
<dbReference type="RefSeq" id="WP_190954185.1">
    <property type="nucleotide sequence ID" value="NZ_JACJTU010000004.1"/>
</dbReference>
<comment type="subcellular location">
    <subcellularLocation>
        <location evidence="1">Membrane</location>
        <topology evidence="1">Multi-pass membrane protein</topology>
    </subcellularLocation>
</comment>
<dbReference type="Proteomes" id="UP000637383">
    <property type="component" value="Unassembled WGS sequence"/>
</dbReference>
<comment type="similarity">
    <text evidence="6">Belongs to the MIP/aquaporin (TC 1.A.8) family.</text>
</comment>
<name>A0ABR8K5I0_9NOSO</name>
<organism evidence="8 9">
    <name type="scientific">Nostoc paludosum FACHB-159</name>
    <dbReference type="NCBI Taxonomy" id="2692908"/>
    <lineage>
        <taxon>Bacteria</taxon>
        <taxon>Bacillati</taxon>
        <taxon>Cyanobacteriota</taxon>
        <taxon>Cyanophyceae</taxon>
        <taxon>Nostocales</taxon>
        <taxon>Nostocaceae</taxon>
        <taxon>Nostoc</taxon>
    </lineage>
</organism>
<keyword evidence="3 6" id="KW-0812">Transmembrane</keyword>
<dbReference type="PRINTS" id="PR00783">
    <property type="entry name" value="MINTRINSICP"/>
</dbReference>
<dbReference type="InterPro" id="IPR023271">
    <property type="entry name" value="Aquaporin-like"/>
</dbReference>
<dbReference type="PROSITE" id="PS00221">
    <property type="entry name" value="MIP"/>
    <property type="match status" value="1"/>
</dbReference>
<comment type="caution">
    <text evidence="8">The sequence shown here is derived from an EMBL/GenBank/DDBJ whole genome shotgun (WGS) entry which is preliminary data.</text>
</comment>
<dbReference type="SUPFAM" id="SSF81338">
    <property type="entry name" value="Aquaporin-like"/>
    <property type="match status" value="1"/>
</dbReference>
<sequence length="241" mass="25810">MPARGIELSLQIWVTKSLVSCWREALAEAIGTFILVFAGTGAVMVNYLSQGAVTHIGISFVFGAVVAALIYSLGHISDAHFNPAVTLAFWSSGFFSKKRVLPYILGQLVGAIAASTLLLLSLGRVANLGATIPLNGNWLQSLVLEFVLTFILMFVILGSGLDRRAHIGFAGIAIGLTVGMEAAFMGPITGASMNPARSFGPALVGGIWQHHWVYWVAPILGAQLAVIVYRQLSYGFRDFKE</sequence>
<keyword evidence="4 7" id="KW-1133">Transmembrane helix</keyword>
<feature type="transmembrane region" description="Helical" evidence="7">
    <location>
        <begin position="138"/>
        <end position="157"/>
    </location>
</feature>
<accession>A0ABR8K5I0</accession>
<dbReference type="InterPro" id="IPR022357">
    <property type="entry name" value="MIP_CS"/>
</dbReference>
<dbReference type="NCBIfam" id="TIGR00861">
    <property type="entry name" value="MIP"/>
    <property type="match status" value="1"/>
</dbReference>
<dbReference type="EMBL" id="JACJTU010000004">
    <property type="protein sequence ID" value="MBD2733432.1"/>
    <property type="molecule type" value="Genomic_DNA"/>
</dbReference>